<dbReference type="InterPro" id="IPR000198">
    <property type="entry name" value="RhoGAP_dom"/>
</dbReference>
<feature type="non-terminal residue" evidence="10">
    <location>
        <position position="1"/>
    </location>
</feature>
<dbReference type="InterPro" id="IPR057459">
    <property type="entry name" value="SYDE1/2_C2"/>
</dbReference>
<organism evidence="10 11">
    <name type="scientific">Scleropages formosus</name>
    <name type="common">Asian bonytongue</name>
    <name type="synonym">Osteoglossum formosum</name>
    <dbReference type="NCBI Taxonomy" id="113540"/>
    <lineage>
        <taxon>Eukaryota</taxon>
        <taxon>Metazoa</taxon>
        <taxon>Chordata</taxon>
        <taxon>Craniata</taxon>
        <taxon>Vertebrata</taxon>
        <taxon>Euteleostomi</taxon>
        <taxon>Actinopterygii</taxon>
        <taxon>Neopterygii</taxon>
        <taxon>Teleostei</taxon>
        <taxon>Osteoglossocephala</taxon>
        <taxon>Osteoglossomorpha</taxon>
        <taxon>Osteoglossiformes</taxon>
        <taxon>Osteoglossidae</taxon>
        <taxon>Scleropages</taxon>
    </lineage>
</organism>
<feature type="compositionally biased region" description="Acidic residues" evidence="8">
    <location>
        <begin position="840"/>
        <end position="855"/>
    </location>
</feature>
<name>A0A0P7Y4P9_SCLFO</name>
<evidence type="ECO:0000256" key="1">
    <source>
        <dbReference type="ARBA" id="ARBA00022468"/>
    </source>
</evidence>
<dbReference type="InterPro" id="IPR008936">
    <property type="entry name" value="Rho_GTPase_activation_prot"/>
</dbReference>
<dbReference type="PANTHER" id="PTHR46150:SF2">
    <property type="entry name" value="RHO GTPASE-ACTIVATING PROTEIN SYDE1"/>
    <property type="match status" value="1"/>
</dbReference>
<accession>A0A0P7Y4P9</accession>
<dbReference type="AlphaFoldDB" id="A0A0P7Y4P9"/>
<dbReference type="SUPFAM" id="SSF48350">
    <property type="entry name" value="GTPase activation domain, GAP"/>
    <property type="match status" value="1"/>
</dbReference>
<dbReference type="GO" id="GO:0007165">
    <property type="term" value="P:signal transduction"/>
    <property type="evidence" value="ECO:0007669"/>
    <property type="project" value="InterPro"/>
</dbReference>
<keyword evidence="3" id="KW-0564">Palmitate</keyword>
<keyword evidence="2" id="KW-0597">Phosphoprotein</keyword>
<dbReference type="EMBL" id="JARO02010531">
    <property type="protein sequence ID" value="KPP60620.1"/>
    <property type="molecule type" value="Genomic_DNA"/>
</dbReference>
<evidence type="ECO:0000256" key="2">
    <source>
        <dbReference type="ARBA" id="ARBA00022553"/>
    </source>
</evidence>
<comment type="function">
    <text evidence="5">GTPase activator for the Rho-type GTPases. As a GCM1 downstream effector, it is involved in placental development and positively regulates trophoblast cells migration. It regulates cytoskeletal remodeling by controlling the activity of Rho GTPases including RHOA, CDC42 and RAC1.</text>
</comment>
<dbReference type="GO" id="GO:0046578">
    <property type="term" value="P:regulation of Ras protein signal transduction"/>
    <property type="evidence" value="ECO:0007669"/>
    <property type="project" value="TreeGrafter"/>
</dbReference>
<keyword evidence="4" id="KW-0449">Lipoprotein</keyword>
<feature type="compositionally biased region" description="Polar residues" evidence="8">
    <location>
        <begin position="760"/>
        <end position="769"/>
    </location>
</feature>
<feature type="domain" description="Rho-GAP" evidence="9">
    <location>
        <begin position="532"/>
        <end position="760"/>
    </location>
</feature>
<sequence length="915" mass="98842">IPGNNNVIQSSSSTSAAEAESFLSAPAEDSTRRGTQITVAKKQNWAKLSSVLRDSPSAEGPHGPGSRAQEWESSSGTGQTSKQVWSQKTLVEDNSLDSCSAPCDSFSVGLPELTRPPGGYAEVCISSSAAKLSGQGAYLQTLERSSRAWVLSTGKSQVGEDVSHSLPSCLAEWRRGNEESNIWYNPIPEEEDSRGGARGCRVDYGDPWRRRDTEAIHEYVPQQEVQVLSTAGETNGSGTGANSGAGASSDSPGAQKKGGGGGASSMMDRIKSPGTVRRLSMKMRKLPELRRKLSLRSSRSQRHGQGSARRSSRGRSASKGGYLSDGDSPELLPKQGATSSPQTTPPPPPRGTGDGVSDLSSFRPYCMSEQPRCAQRVSGLLTVHLLGAEELFRSSRADATREVFCAIQVDGVTRARTGLLTCRGATLPLNHTFNLELERARLLKLVVLAPQPSSAQAPPGGAPPAPAAPARNRVCCLGALAIPPLFRASRSQQLCVKLEPRGVLYVKLTLLEQWESPSPRPSDLQPSSVFGVQLRLLVEKEASAIKVPLLIQKSVAEIEKRGLKVVGLYRLCGSAAVKKELRDAFERDSAAVTLTEELYPDINVITGILKDYLRELPSPLITKTLYEVVLEAMSLRPPRSASCRVKADAQRSQSTVSLLRCLPEPEKATLTLLLDHLSLVASHSDCNRMTCQNLAVCFGPVLLTPTQESWRPGIPGGQGTGGSQRGGRGFSHSEDIASAVDFKRHIEVLHYLLQLWPSRPTNESRSHFPTTSLSSSSAAHTASQETSQQRGPRPPLRLDLAQETVVSRRGRGRLESPPCNRYAGDWTICGGDFLSSTEADYDEVAGSDSDEEEEQVDRGSLKKSGWDPPYVDEFSLDPDALDLDAPFTCRLSLKDFDTLILDLERELAKQINICL</sequence>
<feature type="region of interest" description="Disordered" evidence="8">
    <location>
        <begin position="840"/>
        <end position="864"/>
    </location>
</feature>
<evidence type="ECO:0000313" key="11">
    <source>
        <dbReference type="Proteomes" id="UP000034805"/>
    </source>
</evidence>
<evidence type="ECO:0000313" key="10">
    <source>
        <dbReference type="EMBL" id="KPP60620.1"/>
    </source>
</evidence>
<dbReference type="InterPro" id="IPR052118">
    <property type="entry name" value="Rho-GAP_regulator"/>
</dbReference>
<evidence type="ECO:0000256" key="5">
    <source>
        <dbReference type="ARBA" id="ARBA00057607"/>
    </source>
</evidence>
<dbReference type="Pfam" id="PF25336">
    <property type="entry name" value="C2_SYDE"/>
    <property type="match status" value="1"/>
</dbReference>
<feature type="compositionally biased region" description="Polar residues" evidence="8">
    <location>
        <begin position="71"/>
        <end position="87"/>
    </location>
</feature>
<dbReference type="SMART" id="SM00324">
    <property type="entry name" value="RhoGAP"/>
    <property type="match status" value="1"/>
</dbReference>
<feature type="compositionally biased region" description="Low complexity" evidence="8">
    <location>
        <begin position="295"/>
        <end position="321"/>
    </location>
</feature>
<dbReference type="GO" id="GO:0016477">
    <property type="term" value="P:cell migration"/>
    <property type="evidence" value="ECO:0007669"/>
    <property type="project" value="TreeGrafter"/>
</dbReference>
<dbReference type="FunFam" id="1.10.555.10:FF:000051">
    <property type="entry name" value="Synapse defective Rho GTPase homolog 1"/>
    <property type="match status" value="1"/>
</dbReference>
<feature type="compositionally biased region" description="Low complexity" evidence="8">
    <location>
        <begin position="770"/>
        <end position="789"/>
    </location>
</feature>
<dbReference type="PROSITE" id="PS50238">
    <property type="entry name" value="RHOGAP"/>
    <property type="match status" value="1"/>
</dbReference>
<evidence type="ECO:0000256" key="3">
    <source>
        <dbReference type="ARBA" id="ARBA00023139"/>
    </source>
</evidence>
<feature type="compositionally biased region" description="Low complexity" evidence="8">
    <location>
        <begin position="244"/>
        <end position="255"/>
    </location>
</feature>
<feature type="region of interest" description="Disordered" evidence="8">
    <location>
        <begin position="708"/>
        <end position="731"/>
    </location>
</feature>
<gene>
    <name evidence="10" type="ORF">Z043_121362</name>
</gene>
<feature type="region of interest" description="Disordered" evidence="8">
    <location>
        <begin position="760"/>
        <end position="798"/>
    </location>
</feature>
<feature type="compositionally biased region" description="Gly residues" evidence="8">
    <location>
        <begin position="714"/>
        <end position="729"/>
    </location>
</feature>
<dbReference type="PANTHER" id="PTHR46150">
    <property type="entry name" value="RHO GTPASE-ACTIVATING PROTEIN 100F"/>
    <property type="match status" value="1"/>
</dbReference>
<feature type="compositionally biased region" description="Low complexity" evidence="8">
    <location>
        <begin position="10"/>
        <end position="28"/>
    </location>
</feature>
<evidence type="ECO:0000256" key="4">
    <source>
        <dbReference type="ARBA" id="ARBA00023288"/>
    </source>
</evidence>
<evidence type="ECO:0000256" key="7">
    <source>
        <dbReference type="ARBA" id="ARBA00075368"/>
    </source>
</evidence>
<proteinExistence type="predicted"/>
<feature type="region of interest" description="Disordered" evidence="8">
    <location>
        <begin position="232"/>
        <end position="361"/>
    </location>
</feature>
<evidence type="ECO:0000256" key="8">
    <source>
        <dbReference type="SAM" id="MobiDB-lite"/>
    </source>
</evidence>
<comment type="caution">
    <text evidence="10">The sequence shown here is derived from an EMBL/GenBank/DDBJ whole genome shotgun (WGS) entry which is preliminary data.</text>
</comment>
<dbReference type="GO" id="GO:0097060">
    <property type="term" value="C:synaptic membrane"/>
    <property type="evidence" value="ECO:0007669"/>
    <property type="project" value="TreeGrafter"/>
</dbReference>
<dbReference type="Pfam" id="PF00620">
    <property type="entry name" value="RhoGAP"/>
    <property type="match status" value="1"/>
</dbReference>
<dbReference type="Gene3D" id="1.10.555.10">
    <property type="entry name" value="Rho GTPase activation protein"/>
    <property type="match status" value="1"/>
</dbReference>
<dbReference type="Proteomes" id="UP000034805">
    <property type="component" value="Unassembled WGS sequence"/>
</dbReference>
<keyword evidence="1" id="KW-0343">GTPase activation</keyword>
<feature type="region of interest" description="Disordered" evidence="8">
    <location>
        <begin position="1"/>
        <end position="87"/>
    </location>
</feature>
<dbReference type="STRING" id="113540.ENSSFOP00015027179"/>
<evidence type="ECO:0000259" key="9">
    <source>
        <dbReference type="PROSITE" id="PS50238"/>
    </source>
</evidence>
<evidence type="ECO:0000256" key="6">
    <source>
        <dbReference type="ARBA" id="ARBA00074687"/>
    </source>
</evidence>
<dbReference type="GO" id="GO:0005096">
    <property type="term" value="F:GTPase activator activity"/>
    <property type="evidence" value="ECO:0007669"/>
    <property type="project" value="UniProtKB-KW"/>
</dbReference>
<protein>
    <recommendedName>
        <fullName evidence="6">Rho GTPase-activating protein SYDE1</fullName>
    </recommendedName>
    <alternativeName>
        <fullName evidence="7">Synapse defective protein 1 homolog 1</fullName>
    </alternativeName>
</protein>
<reference evidence="10 11" key="1">
    <citation type="submission" date="2015-08" db="EMBL/GenBank/DDBJ databases">
        <title>The genome of the Asian arowana (Scleropages formosus).</title>
        <authorList>
            <person name="Tan M.H."/>
            <person name="Gan H.M."/>
            <person name="Croft L.J."/>
            <person name="Austin C.M."/>
        </authorList>
    </citation>
    <scope>NUCLEOTIDE SEQUENCE [LARGE SCALE GENOMIC DNA]</scope>
    <source>
        <strain evidence="10">Aro1</strain>
    </source>
</reference>